<dbReference type="GO" id="GO:0016740">
    <property type="term" value="F:transferase activity"/>
    <property type="evidence" value="ECO:0007669"/>
    <property type="project" value="UniProtKB-KW"/>
</dbReference>
<name>A0A2T0LX49_9PSEU</name>
<sequence length="296" mass="31450">MRVLVTGWPSFVHGEATAGDVLSMRRVGAALSGAGIAADAAWSPGFLPGELHLGDVDPGRYTHLVFACGPAHGEQVRWLHERFARCRRIAVGVSVIDPADPAATGFHRLLPRDGGPAAHPDLSLSAGTSPVPVTGVVLAPGQREYGARRRHERVHEALLRWAGGLDCARVPLDTRLDTTDWRHCATADQFTSLLRRLDVVLTTRLHGMVLALRAGVPALAVDPVAGGGKVTAQARALDWPAVLSAEEVTGPDAEAALGRWWTWCLSDGGRARAEGRAAPQAGPHPLLAELIAEVRR</sequence>
<protein>
    <submittedName>
        <fullName evidence="2">Polysaccharide pyruvyl transferase</fullName>
    </submittedName>
</protein>
<dbReference type="RefSeq" id="WP_106178668.1">
    <property type="nucleotide sequence ID" value="NZ_PVNH01000004.1"/>
</dbReference>
<gene>
    <name evidence="2" type="ORF">B0I33_104422</name>
</gene>
<evidence type="ECO:0000313" key="3">
    <source>
        <dbReference type="Proteomes" id="UP000238362"/>
    </source>
</evidence>
<dbReference type="AlphaFoldDB" id="A0A2T0LX49"/>
<proteinExistence type="predicted"/>
<feature type="domain" description="Polysaccharide pyruvyl transferase" evidence="1">
    <location>
        <begin position="185"/>
        <end position="222"/>
    </location>
</feature>
<evidence type="ECO:0000313" key="2">
    <source>
        <dbReference type="EMBL" id="PRX48605.1"/>
    </source>
</evidence>
<accession>A0A2T0LX49</accession>
<dbReference type="Proteomes" id="UP000238362">
    <property type="component" value="Unassembled WGS sequence"/>
</dbReference>
<organism evidence="2 3">
    <name type="scientific">Prauserella shujinwangii</name>
    <dbReference type="NCBI Taxonomy" id="1453103"/>
    <lineage>
        <taxon>Bacteria</taxon>
        <taxon>Bacillati</taxon>
        <taxon>Actinomycetota</taxon>
        <taxon>Actinomycetes</taxon>
        <taxon>Pseudonocardiales</taxon>
        <taxon>Pseudonocardiaceae</taxon>
        <taxon>Prauserella</taxon>
    </lineage>
</organism>
<reference evidence="2 3" key="1">
    <citation type="submission" date="2018-03" db="EMBL/GenBank/DDBJ databases">
        <title>Genomic Encyclopedia of Type Strains, Phase III (KMG-III): the genomes of soil and plant-associated and newly described type strains.</title>
        <authorList>
            <person name="Whitman W."/>
        </authorList>
    </citation>
    <scope>NUCLEOTIDE SEQUENCE [LARGE SCALE GENOMIC DNA]</scope>
    <source>
        <strain evidence="2 3">CGMCC 4.7125</strain>
    </source>
</reference>
<keyword evidence="3" id="KW-1185">Reference proteome</keyword>
<comment type="caution">
    <text evidence="2">The sequence shown here is derived from an EMBL/GenBank/DDBJ whole genome shotgun (WGS) entry which is preliminary data.</text>
</comment>
<evidence type="ECO:0000259" key="1">
    <source>
        <dbReference type="Pfam" id="PF04230"/>
    </source>
</evidence>
<dbReference type="Pfam" id="PF04230">
    <property type="entry name" value="PS_pyruv_trans"/>
    <property type="match status" value="1"/>
</dbReference>
<dbReference type="OrthoDB" id="1491277at2"/>
<dbReference type="EMBL" id="PVNH01000004">
    <property type="protein sequence ID" value="PRX48605.1"/>
    <property type="molecule type" value="Genomic_DNA"/>
</dbReference>
<keyword evidence="2" id="KW-0808">Transferase</keyword>
<dbReference type="InterPro" id="IPR007345">
    <property type="entry name" value="Polysacch_pyruvyl_Trfase"/>
</dbReference>